<keyword evidence="9" id="KW-1185">Reference proteome</keyword>
<comment type="subcellular location">
    <subcellularLocation>
        <location evidence="7">Cytoplasm</location>
    </subcellularLocation>
</comment>
<dbReference type="PROSITE" id="PS00600">
    <property type="entry name" value="AA_TRANSFER_CLASS_3"/>
    <property type="match status" value="1"/>
</dbReference>
<comment type="catalytic activity">
    <reaction evidence="7">
        <text>(S)-4-amino-5-oxopentanoate = 5-aminolevulinate</text>
        <dbReference type="Rhea" id="RHEA:14265"/>
        <dbReference type="ChEBI" id="CHEBI:57501"/>
        <dbReference type="ChEBI" id="CHEBI:356416"/>
        <dbReference type="EC" id="5.4.3.8"/>
    </reaction>
</comment>
<dbReference type="PANTHER" id="PTHR43713:SF3">
    <property type="entry name" value="GLUTAMATE-1-SEMIALDEHYDE 2,1-AMINOMUTASE 1, CHLOROPLASTIC-RELATED"/>
    <property type="match status" value="1"/>
</dbReference>
<comment type="caution">
    <text evidence="8">The sequence shown here is derived from an EMBL/GenBank/DDBJ whole genome shotgun (WGS) entry which is preliminary data.</text>
</comment>
<dbReference type="GO" id="GO:0008483">
    <property type="term" value="F:transaminase activity"/>
    <property type="evidence" value="ECO:0007669"/>
    <property type="project" value="InterPro"/>
</dbReference>
<keyword evidence="4 7" id="KW-0663">Pyridoxal phosphate</keyword>
<gene>
    <name evidence="7 8" type="primary">hemL</name>
    <name evidence="8" type="ORF">GOQ30_08910</name>
</gene>
<protein>
    <recommendedName>
        <fullName evidence="7">Glutamate-1-semialdehyde 2,1-aminomutase</fullName>
        <shortName evidence="7">GSA</shortName>
        <ecNumber evidence="7">5.4.3.8</ecNumber>
    </recommendedName>
    <alternativeName>
        <fullName evidence="7">Glutamate-1-semialdehyde aminotransferase</fullName>
        <shortName evidence="7">GSA-AT</shortName>
    </alternativeName>
</protein>
<dbReference type="Proteomes" id="UP000431264">
    <property type="component" value="Unassembled WGS sequence"/>
</dbReference>
<dbReference type="InterPro" id="IPR005814">
    <property type="entry name" value="Aminotrans_3"/>
</dbReference>
<evidence type="ECO:0000256" key="6">
    <source>
        <dbReference type="ARBA" id="ARBA00023244"/>
    </source>
</evidence>
<dbReference type="PANTHER" id="PTHR43713">
    <property type="entry name" value="GLUTAMATE-1-SEMIALDEHYDE 2,1-AMINOMUTASE"/>
    <property type="match status" value="1"/>
</dbReference>
<dbReference type="EC" id="5.4.3.8" evidence="7"/>
<organism evidence="8 9">
    <name type="scientific">Flavobacterium profundi</name>
    <dbReference type="NCBI Taxonomy" id="1774945"/>
    <lineage>
        <taxon>Bacteria</taxon>
        <taxon>Pseudomonadati</taxon>
        <taxon>Bacteroidota</taxon>
        <taxon>Flavobacteriia</taxon>
        <taxon>Flavobacteriales</taxon>
        <taxon>Flavobacteriaceae</taxon>
        <taxon>Flavobacterium</taxon>
    </lineage>
</organism>
<evidence type="ECO:0000313" key="9">
    <source>
        <dbReference type="Proteomes" id="UP000431264"/>
    </source>
</evidence>
<evidence type="ECO:0000256" key="3">
    <source>
        <dbReference type="ARBA" id="ARBA00008981"/>
    </source>
</evidence>
<dbReference type="InterPro" id="IPR015421">
    <property type="entry name" value="PyrdxlP-dep_Trfase_major"/>
</dbReference>
<dbReference type="Pfam" id="PF00202">
    <property type="entry name" value="Aminotran_3"/>
    <property type="match status" value="1"/>
</dbReference>
<dbReference type="Gene3D" id="3.90.1150.10">
    <property type="entry name" value="Aspartate Aminotransferase, domain 1"/>
    <property type="match status" value="1"/>
</dbReference>
<dbReference type="InterPro" id="IPR015424">
    <property type="entry name" value="PyrdxlP-dep_Trfase"/>
</dbReference>
<sequence>MLYKRSNQLFVEANEVIPGGVNSPVRAFKAVGGTPIFVKEAKGAYLYDEDGNKYIDYINSWGPMILGHAYEPVVSAVIEKAKKGTSFGTPTELETKIAALAVSMVPNIDKIRFVSSGTEACMSAIRLARGFTKREKIIKFSGCYHGHSDSFLIAAGSGASTFGVPNSPGVTAGTAKDTLLAKYNDIDNVKQLFEANKGEIAALIIEPVAGNMGCIPPKKDFLKQLREVCSENGALLVFDEVMTGFRLARGGAQELYQVKADIVCFGKVIGGGLPVGAFAARNEIMNYLSPLGPVYQAGTLSGNPLAMAAGYEMLKALQEDQEIFKRLEDKTAYLEKGIRKVLQDNQVVFTINRVGSMISVHFDANPVYDFETAKNGDNDHFKKFFHDLLAKGIYIAPSAYETWFITDALTYEDLDYTIQVIQEVTAK</sequence>
<comment type="pathway">
    <text evidence="2">Porphyrin-containing compound metabolism; protoporphyrin-IX biosynthesis; 5-aminolevulinate from L-glutamyl-tRNA(Glu): step 2/2.</text>
</comment>
<dbReference type="NCBIfam" id="NF000818">
    <property type="entry name" value="PRK00062.1"/>
    <property type="match status" value="1"/>
</dbReference>
<evidence type="ECO:0000256" key="2">
    <source>
        <dbReference type="ARBA" id="ARBA00004819"/>
    </source>
</evidence>
<keyword evidence="5 7" id="KW-0413">Isomerase</keyword>
<dbReference type="InterPro" id="IPR004639">
    <property type="entry name" value="4pyrrol_synth_GluAld_NH2Trfase"/>
</dbReference>
<dbReference type="HAMAP" id="MF_00375">
    <property type="entry name" value="HemL_aminotrans_3"/>
    <property type="match status" value="1"/>
</dbReference>
<dbReference type="GO" id="GO:0042286">
    <property type="term" value="F:glutamate-1-semialdehyde 2,1-aminomutase activity"/>
    <property type="evidence" value="ECO:0007669"/>
    <property type="project" value="UniProtKB-UniRule"/>
</dbReference>
<dbReference type="RefSeq" id="WP_140997652.1">
    <property type="nucleotide sequence ID" value="NZ_VDCZ01000005.1"/>
</dbReference>
<dbReference type="GO" id="GO:0030170">
    <property type="term" value="F:pyridoxal phosphate binding"/>
    <property type="evidence" value="ECO:0007669"/>
    <property type="project" value="InterPro"/>
</dbReference>
<proteinExistence type="inferred from homology"/>
<reference evidence="9" key="1">
    <citation type="submission" date="2019-05" db="EMBL/GenBank/DDBJ databases">
        <title>Flavobacterium profundi sp. nov., isolated from a deep-sea seamount.</title>
        <authorList>
            <person name="Zhang D.-C."/>
        </authorList>
    </citation>
    <scope>NUCLEOTIDE SEQUENCE [LARGE SCALE GENOMIC DNA]</scope>
    <source>
        <strain evidence="9">TP390</strain>
    </source>
</reference>
<dbReference type="InterPro" id="IPR049704">
    <property type="entry name" value="Aminotrans_3_PPA_site"/>
</dbReference>
<dbReference type="CDD" id="cd00610">
    <property type="entry name" value="OAT_like"/>
    <property type="match status" value="1"/>
</dbReference>
<comment type="cofactor">
    <cofactor evidence="1 7">
        <name>pyridoxal 5'-phosphate</name>
        <dbReference type="ChEBI" id="CHEBI:597326"/>
    </cofactor>
</comment>
<comment type="subunit">
    <text evidence="7">Homodimer.</text>
</comment>
<evidence type="ECO:0000256" key="1">
    <source>
        <dbReference type="ARBA" id="ARBA00001933"/>
    </source>
</evidence>
<dbReference type="EMBL" id="WQLW01000005">
    <property type="protein sequence ID" value="MVO09275.1"/>
    <property type="molecule type" value="Genomic_DNA"/>
</dbReference>
<evidence type="ECO:0000256" key="4">
    <source>
        <dbReference type="ARBA" id="ARBA00022898"/>
    </source>
</evidence>
<dbReference type="SUPFAM" id="SSF53383">
    <property type="entry name" value="PLP-dependent transferases"/>
    <property type="match status" value="1"/>
</dbReference>
<accession>A0A6I4IHY8</accession>
<keyword evidence="6 7" id="KW-0627">Porphyrin biosynthesis</keyword>
<evidence type="ECO:0000256" key="7">
    <source>
        <dbReference type="HAMAP-Rule" id="MF_00375"/>
    </source>
</evidence>
<keyword evidence="7" id="KW-0963">Cytoplasm</keyword>
<evidence type="ECO:0000313" key="8">
    <source>
        <dbReference type="EMBL" id="MVO09275.1"/>
    </source>
</evidence>
<feature type="modified residue" description="N6-(pyridoxal phosphate)lysine" evidence="7">
    <location>
        <position position="267"/>
    </location>
</feature>
<dbReference type="FunFam" id="3.40.640.10:FF:000021">
    <property type="entry name" value="Glutamate-1-semialdehyde 2,1-aminomutase"/>
    <property type="match status" value="1"/>
</dbReference>
<name>A0A6I4IHY8_9FLAO</name>
<dbReference type="NCBIfam" id="TIGR00713">
    <property type="entry name" value="hemL"/>
    <property type="match status" value="1"/>
</dbReference>
<dbReference type="UniPathway" id="UPA00251">
    <property type="reaction ID" value="UER00317"/>
</dbReference>
<dbReference type="AlphaFoldDB" id="A0A6I4IHY8"/>
<comment type="similarity">
    <text evidence="3 7">Belongs to the class-III pyridoxal-phosphate-dependent aminotransferase family. HemL subfamily.</text>
</comment>
<dbReference type="Gene3D" id="3.40.640.10">
    <property type="entry name" value="Type I PLP-dependent aspartate aminotransferase-like (Major domain)"/>
    <property type="match status" value="1"/>
</dbReference>
<dbReference type="GO" id="GO:0005737">
    <property type="term" value="C:cytoplasm"/>
    <property type="evidence" value="ECO:0007669"/>
    <property type="project" value="UniProtKB-SubCell"/>
</dbReference>
<dbReference type="GO" id="GO:0006782">
    <property type="term" value="P:protoporphyrinogen IX biosynthetic process"/>
    <property type="evidence" value="ECO:0007669"/>
    <property type="project" value="UniProtKB-UniRule"/>
</dbReference>
<evidence type="ECO:0000256" key="5">
    <source>
        <dbReference type="ARBA" id="ARBA00023235"/>
    </source>
</evidence>
<dbReference type="InterPro" id="IPR015422">
    <property type="entry name" value="PyrdxlP-dep_Trfase_small"/>
</dbReference>
<dbReference type="OrthoDB" id="9807885at2"/>